<evidence type="ECO:0000313" key="4">
    <source>
        <dbReference type="Proteomes" id="UP000305730"/>
    </source>
</evidence>
<comment type="caution">
    <text evidence="3">The sequence shown here is derived from an EMBL/GenBank/DDBJ whole genome shotgun (WGS) entry which is preliminary data.</text>
</comment>
<evidence type="ECO:0000313" key="2">
    <source>
        <dbReference type="EMBL" id="TMP45430.1"/>
    </source>
</evidence>
<reference evidence="3" key="3">
    <citation type="submission" date="2019-09" db="EMBL/GenBank/DDBJ databases">
        <title>Co-occurence of chitin degradation, pigmentation and bioactivity in marine Pseudoalteromonas.</title>
        <authorList>
            <person name="Sonnenschein E.C."/>
            <person name="Bech P.K."/>
        </authorList>
    </citation>
    <scope>NUCLEOTIDE SEQUENCE</scope>
    <source>
        <strain evidence="3">S2231</strain>
        <strain evidence="2 4">S2233</strain>
    </source>
</reference>
<dbReference type="Proteomes" id="UP000305730">
    <property type="component" value="Unassembled WGS sequence"/>
</dbReference>
<keyword evidence="4" id="KW-1185">Reference proteome</keyword>
<accession>A0A5S3XKM3</accession>
<feature type="region of interest" description="Disordered" evidence="1">
    <location>
        <begin position="1"/>
        <end position="22"/>
    </location>
</feature>
<evidence type="ECO:0000256" key="1">
    <source>
        <dbReference type="SAM" id="MobiDB-lite"/>
    </source>
</evidence>
<evidence type="ECO:0000313" key="3">
    <source>
        <dbReference type="EMBL" id="TMP53673.1"/>
    </source>
</evidence>
<reference evidence="3 5" key="1">
    <citation type="submission" date="2017-12" db="EMBL/GenBank/DDBJ databases">
        <authorList>
            <person name="Paulsen S."/>
            <person name="Gram L.K."/>
        </authorList>
    </citation>
    <scope>NUCLEOTIDE SEQUENCE [LARGE SCALE GENOMIC DNA]</scope>
    <source>
        <strain evidence="3 5">S2231</strain>
        <strain evidence="2">S2233</strain>
    </source>
</reference>
<reference evidence="5" key="2">
    <citation type="submission" date="2019-06" db="EMBL/GenBank/DDBJ databases">
        <title>Co-occurence of chitin degradation, pigmentation and bioactivity in marine Pseudoalteromonas.</title>
        <authorList>
            <person name="Sonnenschein E.C."/>
            <person name="Bech P.K."/>
        </authorList>
    </citation>
    <scope>NUCLEOTIDE SEQUENCE [LARGE SCALE GENOMIC DNA]</scope>
    <source>
        <strain evidence="5">S2231</strain>
    </source>
</reference>
<evidence type="ECO:0000313" key="5">
    <source>
        <dbReference type="Proteomes" id="UP000307706"/>
    </source>
</evidence>
<protein>
    <submittedName>
        <fullName evidence="3">Uncharacterized protein</fullName>
    </submittedName>
</protein>
<sequence>MKLNKKHIKNLSTSKRSIPVEKTHHIGGGTIATDHCWSHPNIFCHAPDPTSKGWKCGPNN</sequence>
<gene>
    <name evidence="3" type="ORF">CWB96_20755</name>
    <name evidence="2" type="ORF">CWB97_03915</name>
</gene>
<proteinExistence type="predicted"/>
<name>A0A5S3XKM3_9GAMM</name>
<dbReference type="AlphaFoldDB" id="A0A5S3XKM3"/>
<dbReference type="EMBL" id="PNCK01000017">
    <property type="protein sequence ID" value="TMP45430.1"/>
    <property type="molecule type" value="Genomic_DNA"/>
</dbReference>
<organism evidence="3 5">
    <name type="scientific">Pseudoalteromonas citrea</name>
    <dbReference type="NCBI Taxonomy" id="43655"/>
    <lineage>
        <taxon>Bacteria</taxon>
        <taxon>Pseudomonadati</taxon>
        <taxon>Pseudomonadota</taxon>
        <taxon>Gammaproteobacteria</taxon>
        <taxon>Alteromonadales</taxon>
        <taxon>Pseudoalteromonadaceae</taxon>
        <taxon>Pseudoalteromonas</taxon>
    </lineage>
</organism>
<dbReference type="EMBL" id="PNCL01000145">
    <property type="protein sequence ID" value="TMP53673.1"/>
    <property type="molecule type" value="Genomic_DNA"/>
</dbReference>
<dbReference type="Proteomes" id="UP000307706">
    <property type="component" value="Unassembled WGS sequence"/>
</dbReference>